<name>A0A1F6BFG8_9BACT</name>
<dbReference type="AlphaFoldDB" id="A0A1F6BFG8"/>
<gene>
    <name evidence="2" type="ORF">A2363_04175</name>
</gene>
<evidence type="ECO:0000313" key="3">
    <source>
        <dbReference type="Proteomes" id="UP000176186"/>
    </source>
</evidence>
<feature type="compositionally biased region" description="Polar residues" evidence="1">
    <location>
        <begin position="147"/>
        <end position="162"/>
    </location>
</feature>
<feature type="region of interest" description="Disordered" evidence="1">
    <location>
        <begin position="142"/>
        <end position="162"/>
    </location>
</feature>
<comment type="caution">
    <text evidence="2">The sequence shown here is derived from an EMBL/GenBank/DDBJ whole genome shotgun (WGS) entry which is preliminary data.</text>
</comment>
<dbReference type="Proteomes" id="UP000176186">
    <property type="component" value="Unassembled WGS sequence"/>
</dbReference>
<organism evidence="2 3">
    <name type="scientific">Candidatus Gottesmanbacteria bacterium RIFOXYB1_FULL_47_11</name>
    <dbReference type="NCBI Taxonomy" id="1798401"/>
    <lineage>
        <taxon>Bacteria</taxon>
        <taxon>Candidatus Gottesmaniibacteriota</taxon>
    </lineage>
</organism>
<evidence type="ECO:0000256" key="1">
    <source>
        <dbReference type="SAM" id="MobiDB-lite"/>
    </source>
</evidence>
<sequence length="162" mass="19257">MSNHERPQELKSTRIDPYRYVRECAFRRSQSGGMHSFTGYDRTSTYREVWNVVPIDTPDRFMHGLENLMSHVQIESLIPDGFKKQKYKRKLNTVIRKYFDIHRRLRGTLTVEQQNSVQESIKEAKKYVPTWSGEKDSCNWREEPDQAQGSAWHNVYTQDANR</sequence>
<evidence type="ECO:0000313" key="2">
    <source>
        <dbReference type="EMBL" id="OGG35686.1"/>
    </source>
</evidence>
<protein>
    <submittedName>
        <fullName evidence="2">Uncharacterized protein</fullName>
    </submittedName>
</protein>
<proteinExistence type="predicted"/>
<accession>A0A1F6BFG8</accession>
<dbReference type="STRING" id="1798401.A2363_04175"/>
<dbReference type="EMBL" id="MFKE01000008">
    <property type="protein sequence ID" value="OGG35686.1"/>
    <property type="molecule type" value="Genomic_DNA"/>
</dbReference>
<reference evidence="2 3" key="1">
    <citation type="journal article" date="2016" name="Nat. Commun.">
        <title>Thousands of microbial genomes shed light on interconnected biogeochemical processes in an aquifer system.</title>
        <authorList>
            <person name="Anantharaman K."/>
            <person name="Brown C.T."/>
            <person name="Hug L.A."/>
            <person name="Sharon I."/>
            <person name="Castelle C.J."/>
            <person name="Probst A.J."/>
            <person name="Thomas B.C."/>
            <person name="Singh A."/>
            <person name="Wilkins M.J."/>
            <person name="Karaoz U."/>
            <person name="Brodie E.L."/>
            <person name="Williams K.H."/>
            <person name="Hubbard S.S."/>
            <person name="Banfield J.F."/>
        </authorList>
    </citation>
    <scope>NUCLEOTIDE SEQUENCE [LARGE SCALE GENOMIC DNA]</scope>
</reference>